<organism evidence="2 3">
    <name type="scientific">Culex nigripalpus nucleopolyhedrovirus (isolate Florida/1997)</name>
    <name type="common">CuniNPV</name>
    <dbReference type="NCBI Taxonomy" id="645993"/>
    <lineage>
        <taxon>Viruses</taxon>
        <taxon>Viruses incertae sedis</taxon>
        <taxon>Naldaviricetes</taxon>
        <taxon>Lefavirales</taxon>
        <taxon>Baculoviridae</taxon>
        <taxon>Deltabaculovirus</taxon>
    </lineage>
</organism>
<name>Q919H1_NPVCO</name>
<protein>
    <submittedName>
        <fullName evidence="2">CUN106 similar to AcMNPV ORF81</fullName>
    </submittedName>
</protein>
<dbReference type="InterPro" id="IPR008563">
    <property type="entry name" value="AcMNPV_AC81"/>
</dbReference>
<dbReference type="EMBL" id="AF403738">
    <property type="protein sequence ID" value="AAK94184.1"/>
    <property type="molecule type" value="Genomic_DNA"/>
</dbReference>
<reference evidence="2 3" key="1">
    <citation type="journal article" date="2001" name="J. Virol.">
        <title>Genome sequence of a baculovirus pathogenic for Culex nigripalpus.</title>
        <authorList>
            <person name="Afonso C.L."/>
            <person name="Tulman E.R."/>
            <person name="Lu Z."/>
            <person name="Balinsky C.A."/>
            <person name="Moser B.A."/>
            <person name="Becnel J.J."/>
            <person name="Rock D.L."/>
            <person name="Kutish G.F."/>
        </authorList>
    </citation>
    <scope>NUCLEOTIDE SEQUENCE [LARGE SCALE GENOMIC DNA]</scope>
    <source>
        <strain evidence="3">Isolate Florida/1997</strain>
    </source>
</reference>
<feature type="transmembrane region" description="Helical" evidence="1">
    <location>
        <begin position="150"/>
        <end position="167"/>
    </location>
</feature>
<dbReference type="RefSeq" id="NP_203410.1">
    <property type="nucleotide sequence ID" value="NC_003084.1"/>
</dbReference>
<keyword evidence="1" id="KW-0812">Transmembrane</keyword>
<evidence type="ECO:0000313" key="2">
    <source>
        <dbReference type="EMBL" id="AAK94184.1"/>
    </source>
</evidence>
<feature type="transmembrane region" description="Helical" evidence="1">
    <location>
        <begin position="127"/>
        <end position="144"/>
    </location>
</feature>
<dbReference type="GeneID" id="921876"/>
<evidence type="ECO:0000256" key="1">
    <source>
        <dbReference type="SAM" id="Phobius"/>
    </source>
</evidence>
<accession>Q919H1</accession>
<sequence>MSAGVLMSDEQRVHTRCHPQKVFKTLELAKHDWCKVTDAVTSTETLSLMNHFFRIIECGDRSVELHPGCPNTTLRERSNRPAIEIYTGYHRRTCVYEMVEEMIEQDLRFNLMFNNCEKNITGSSRQAQFIALLIVTMLTAVLLLSPQYSLLLILYTVVLLLYYNLVVHCRPVHCKRVEPDKRKGVI</sequence>
<keyword evidence="3" id="KW-1185">Reference proteome</keyword>
<keyword evidence="1" id="KW-1133">Transmembrane helix</keyword>
<dbReference type="Pfam" id="PF05820">
    <property type="entry name" value="Ac81"/>
    <property type="match status" value="1"/>
</dbReference>
<dbReference type="Proteomes" id="UP000006635">
    <property type="component" value="Segment"/>
</dbReference>
<gene>
    <name evidence="2" type="primary">CUN106</name>
</gene>
<evidence type="ECO:0000313" key="3">
    <source>
        <dbReference type="Proteomes" id="UP000006635"/>
    </source>
</evidence>
<dbReference type="KEGG" id="vg:921876"/>
<proteinExistence type="predicted"/>
<keyword evidence="1" id="KW-0472">Membrane</keyword>
<organismHost>
    <name type="scientific">Culex nigripalpus</name>
    <dbReference type="NCBI Taxonomy" id="42429"/>
</organismHost>